<organism evidence="2 3">
    <name type="scientific">Daphnia galeata</name>
    <dbReference type="NCBI Taxonomy" id="27404"/>
    <lineage>
        <taxon>Eukaryota</taxon>
        <taxon>Metazoa</taxon>
        <taxon>Ecdysozoa</taxon>
        <taxon>Arthropoda</taxon>
        <taxon>Crustacea</taxon>
        <taxon>Branchiopoda</taxon>
        <taxon>Diplostraca</taxon>
        <taxon>Cladocera</taxon>
        <taxon>Anomopoda</taxon>
        <taxon>Daphniidae</taxon>
        <taxon>Daphnia</taxon>
    </lineage>
</organism>
<proteinExistence type="predicted"/>
<dbReference type="AlphaFoldDB" id="A0A8J2RK57"/>
<dbReference type="PANTHER" id="PTHR31350">
    <property type="entry name" value="SI:DKEY-261L7.2"/>
    <property type="match status" value="1"/>
</dbReference>
<dbReference type="PANTHER" id="PTHR31350:SF21">
    <property type="entry name" value="F-BOX ONLY PROTEIN 21"/>
    <property type="match status" value="1"/>
</dbReference>
<dbReference type="CDD" id="cd22159">
    <property type="entry name" value="F-box_AtTIR1-like"/>
    <property type="match status" value="1"/>
</dbReference>
<keyword evidence="3" id="KW-1185">Reference proteome</keyword>
<dbReference type="GO" id="GO:0003677">
    <property type="term" value="F:DNA binding"/>
    <property type="evidence" value="ECO:0007669"/>
    <property type="project" value="InterPro"/>
</dbReference>
<evidence type="ECO:0000313" key="3">
    <source>
        <dbReference type="Proteomes" id="UP000789390"/>
    </source>
</evidence>
<dbReference type="EMBL" id="CAKKLH010000057">
    <property type="protein sequence ID" value="CAH0101407.1"/>
    <property type="molecule type" value="Genomic_DNA"/>
</dbReference>
<accession>A0A8J2RK57</accession>
<name>A0A8J2RK57_9CRUS</name>
<sequence>MASLLMISHTSCFSDEVLCLIFDFITSTCDLKNIMLTCRRFLNLIRHRNKLWKLRLSASKEVLDTLESISSLSFPSGKPPLTVMDNLIAGKHSPELLENELLMHIFHPHLKENLTTKFYAEKFLEHVRIHATQRRWQQIESLMHGAVLISQWGLMEEQHLTTYGFVDQILANIADRAQQIVDAEEDLNNPDASTNKMPKTAKEILNCINQVLYRELGFQKYILHKNSTNFTTVVFCIEKVLEMRVGLPLILAIIYYEVAKRMGILCDLVYSPKIFRSFREFSSTPHAFLLRWREYSDKEDANSTFYYNDPCNDGASHRNPPGSYSTVPVKNVFIGLVEHLLSVNVLDWPNQLHFHRLACIIQPDQANSVLKYAKLSKRHGEQLEEAIQLLQRVEGFISNQAIQSLTRECSAKLSKVQAQNAKEKEDIKRRHSLTLKYAVGLIMMHKKKNVKGLQMDRLVVIYSWYCKPRQPVIYNVLFHNGNICDVKEGELELHPAPSAIKHQEIGKYFERFDGRRYIPNAEMKAKYPEDDSVALSLLQSWDESQVTFGSSISLLSEDNKKLTEERKGKKTVSFNLL</sequence>
<dbReference type="Pfam" id="PF13369">
    <property type="entry name" value="Transglut_core2"/>
    <property type="match status" value="1"/>
</dbReference>
<dbReference type="Gene3D" id="1.20.1280.50">
    <property type="match status" value="1"/>
</dbReference>
<protein>
    <recommendedName>
        <fullName evidence="1">Hemimethylated DNA-binding domain-containing protein</fullName>
    </recommendedName>
</protein>
<dbReference type="InterPro" id="IPR036047">
    <property type="entry name" value="F-box-like_dom_sf"/>
</dbReference>
<dbReference type="OrthoDB" id="28868at2759"/>
<reference evidence="2" key="1">
    <citation type="submission" date="2021-11" db="EMBL/GenBank/DDBJ databases">
        <authorList>
            <person name="Schell T."/>
        </authorList>
    </citation>
    <scope>NUCLEOTIDE SEQUENCE</scope>
    <source>
        <strain evidence="2">M5</strain>
    </source>
</reference>
<dbReference type="SMART" id="SM00992">
    <property type="entry name" value="YccV-like"/>
    <property type="match status" value="1"/>
</dbReference>
<feature type="domain" description="Hemimethylated DNA-binding" evidence="1">
    <location>
        <begin position="434"/>
        <end position="520"/>
    </location>
</feature>
<evidence type="ECO:0000313" key="2">
    <source>
        <dbReference type="EMBL" id="CAH0101407.1"/>
    </source>
</evidence>
<dbReference type="SUPFAM" id="SSF81383">
    <property type="entry name" value="F-box domain"/>
    <property type="match status" value="1"/>
</dbReference>
<dbReference type="Proteomes" id="UP000789390">
    <property type="component" value="Unassembled WGS sequence"/>
</dbReference>
<gene>
    <name evidence="2" type="ORF">DGAL_LOCUS3738</name>
</gene>
<dbReference type="InterPro" id="IPR032698">
    <property type="entry name" value="SirB1_N"/>
</dbReference>
<dbReference type="InterPro" id="IPR011722">
    <property type="entry name" value="Hemimethylated_DNA-bd_dom"/>
</dbReference>
<evidence type="ECO:0000259" key="1">
    <source>
        <dbReference type="SMART" id="SM00992"/>
    </source>
</evidence>
<comment type="caution">
    <text evidence="2">The sequence shown here is derived from an EMBL/GenBank/DDBJ whole genome shotgun (WGS) entry which is preliminary data.</text>
</comment>